<evidence type="ECO:0000256" key="2">
    <source>
        <dbReference type="SAM" id="Phobius"/>
    </source>
</evidence>
<comment type="caution">
    <text evidence="3">The sequence shown here is derived from an EMBL/GenBank/DDBJ whole genome shotgun (WGS) entry which is preliminary data.</text>
</comment>
<keyword evidence="2" id="KW-1133">Transmembrane helix</keyword>
<gene>
    <name evidence="3" type="ORF">A2527_08765</name>
</gene>
<protein>
    <submittedName>
        <fullName evidence="3">Uncharacterized protein</fullName>
    </submittedName>
</protein>
<proteinExistence type="predicted"/>
<accession>A0A1F6GAV8</accession>
<evidence type="ECO:0000313" key="4">
    <source>
        <dbReference type="Proteomes" id="UP000178449"/>
    </source>
</evidence>
<dbReference type="Proteomes" id="UP000178449">
    <property type="component" value="Unassembled WGS sequence"/>
</dbReference>
<feature type="transmembrane region" description="Helical" evidence="2">
    <location>
        <begin position="12"/>
        <end position="34"/>
    </location>
</feature>
<keyword evidence="2" id="KW-0812">Transmembrane</keyword>
<name>A0A1F6GAV8_9PROT</name>
<sequence length="162" mass="18922">MSFFVQFADTLALFLVFFGLMFFVLRRFFFWFFAISERQERLIRIEKTQEQIKAQLTQVQEQIRQLAEQVPTLDSANTERLRNLVQSELTPNPPLVKRDLAQDFRPFNPKVKAQVQARIERGECAYCGQPAAASFCDLQHEKAYFSGNYPEPLNLPNSSEDY</sequence>
<evidence type="ECO:0000313" key="3">
    <source>
        <dbReference type="EMBL" id="OGG95253.1"/>
    </source>
</evidence>
<reference evidence="3 4" key="1">
    <citation type="journal article" date="2016" name="Nat. Commun.">
        <title>Thousands of microbial genomes shed light on interconnected biogeochemical processes in an aquifer system.</title>
        <authorList>
            <person name="Anantharaman K."/>
            <person name="Brown C.T."/>
            <person name="Hug L.A."/>
            <person name="Sharon I."/>
            <person name="Castelle C.J."/>
            <person name="Probst A.J."/>
            <person name="Thomas B.C."/>
            <person name="Singh A."/>
            <person name="Wilkins M.J."/>
            <person name="Karaoz U."/>
            <person name="Brodie E.L."/>
            <person name="Williams K.H."/>
            <person name="Hubbard S.S."/>
            <person name="Banfield J.F."/>
        </authorList>
    </citation>
    <scope>NUCLEOTIDE SEQUENCE [LARGE SCALE GENOMIC DNA]</scope>
</reference>
<feature type="coiled-coil region" evidence="1">
    <location>
        <begin position="42"/>
        <end position="69"/>
    </location>
</feature>
<dbReference type="EMBL" id="MFNE01000026">
    <property type="protein sequence ID" value="OGG95253.1"/>
    <property type="molecule type" value="Genomic_DNA"/>
</dbReference>
<dbReference type="STRING" id="1817772.A2527_08765"/>
<keyword evidence="1" id="KW-0175">Coiled coil</keyword>
<organism evidence="3 4">
    <name type="scientific">Candidatus Lambdaproteobacteria bacterium RIFOXYD2_FULL_50_16</name>
    <dbReference type="NCBI Taxonomy" id="1817772"/>
    <lineage>
        <taxon>Bacteria</taxon>
        <taxon>Pseudomonadati</taxon>
        <taxon>Pseudomonadota</taxon>
        <taxon>Candidatus Lambdaproteobacteria</taxon>
    </lineage>
</organism>
<evidence type="ECO:0000256" key="1">
    <source>
        <dbReference type="SAM" id="Coils"/>
    </source>
</evidence>
<dbReference type="AlphaFoldDB" id="A0A1F6GAV8"/>
<keyword evidence="2" id="KW-0472">Membrane</keyword>